<feature type="domain" description="Mechanosensitive ion channel MscS" evidence="8">
    <location>
        <begin position="107"/>
        <end position="172"/>
    </location>
</feature>
<dbReference type="GO" id="GO:0005886">
    <property type="term" value="C:plasma membrane"/>
    <property type="evidence" value="ECO:0007669"/>
    <property type="project" value="UniProtKB-SubCell"/>
</dbReference>
<dbReference type="Proteomes" id="UP000625316">
    <property type="component" value="Unassembled WGS sequence"/>
</dbReference>
<dbReference type="PANTHER" id="PTHR30221:SF1">
    <property type="entry name" value="SMALL-CONDUCTANCE MECHANOSENSITIVE CHANNEL"/>
    <property type="match status" value="1"/>
</dbReference>
<keyword evidence="12" id="KW-1185">Reference proteome</keyword>
<dbReference type="PROSITE" id="PS01246">
    <property type="entry name" value="UPF0003"/>
    <property type="match status" value="1"/>
</dbReference>
<comment type="caution">
    <text evidence="11">The sequence shown here is derived from an EMBL/GenBank/DDBJ whole genome shotgun (WGS) entry which is preliminary data.</text>
</comment>
<keyword evidence="3" id="KW-1003">Cell membrane</keyword>
<comment type="subcellular location">
    <subcellularLocation>
        <location evidence="1">Cell membrane</location>
        <topology evidence="1">Multi-pass membrane protein</topology>
    </subcellularLocation>
</comment>
<evidence type="ECO:0000256" key="2">
    <source>
        <dbReference type="ARBA" id="ARBA00008017"/>
    </source>
</evidence>
<dbReference type="InterPro" id="IPR011066">
    <property type="entry name" value="MscS_channel_C_sf"/>
</dbReference>
<dbReference type="InterPro" id="IPR006686">
    <property type="entry name" value="MscS_channel_CS"/>
</dbReference>
<dbReference type="InterPro" id="IPR006685">
    <property type="entry name" value="MscS_channel_2nd"/>
</dbReference>
<evidence type="ECO:0000259" key="10">
    <source>
        <dbReference type="Pfam" id="PF21088"/>
    </source>
</evidence>
<feature type="transmembrane region" description="Helical" evidence="7">
    <location>
        <begin position="58"/>
        <end position="83"/>
    </location>
</feature>
<dbReference type="Gene3D" id="2.30.30.60">
    <property type="match status" value="1"/>
</dbReference>
<dbReference type="Pfam" id="PF21088">
    <property type="entry name" value="MS_channel_1st"/>
    <property type="match status" value="1"/>
</dbReference>
<reference evidence="11" key="1">
    <citation type="submission" date="2020-10" db="EMBL/GenBank/DDBJ databases">
        <authorList>
            <person name="Castelo-Branco R."/>
            <person name="Eusebio N."/>
            <person name="Adriana R."/>
            <person name="Vieira A."/>
            <person name="Brugerolle De Fraissinette N."/>
            <person name="Rezende De Castro R."/>
            <person name="Schneider M.P."/>
            <person name="Vasconcelos V."/>
            <person name="Leao P.N."/>
        </authorList>
    </citation>
    <scope>NUCLEOTIDE SEQUENCE</scope>
    <source>
        <strain evidence="11">LEGE 11480</strain>
    </source>
</reference>
<proteinExistence type="inferred from homology"/>
<evidence type="ECO:0000256" key="1">
    <source>
        <dbReference type="ARBA" id="ARBA00004651"/>
    </source>
</evidence>
<gene>
    <name evidence="11" type="ORF">IQ266_22340</name>
</gene>
<evidence type="ECO:0000256" key="5">
    <source>
        <dbReference type="ARBA" id="ARBA00022989"/>
    </source>
</evidence>
<evidence type="ECO:0000313" key="11">
    <source>
        <dbReference type="EMBL" id="MBE9032481.1"/>
    </source>
</evidence>
<dbReference type="InterPro" id="IPR049142">
    <property type="entry name" value="MS_channel_1st"/>
</dbReference>
<dbReference type="EMBL" id="JADEXQ010000107">
    <property type="protein sequence ID" value="MBE9032481.1"/>
    <property type="molecule type" value="Genomic_DNA"/>
</dbReference>
<protein>
    <submittedName>
        <fullName evidence="11">Mechanosensitive ion channel</fullName>
    </submittedName>
</protein>
<feature type="domain" description="Mechanosensitive ion channel transmembrane helices 2/3" evidence="10">
    <location>
        <begin position="64"/>
        <end position="105"/>
    </location>
</feature>
<dbReference type="InterPro" id="IPR049278">
    <property type="entry name" value="MS_channel_C"/>
</dbReference>
<dbReference type="Gene3D" id="3.30.70.100">
    <property type="match status" value="1"/>
</dbReference>
<dbReference type="InterPro" id="IPR011014">
    <property type="entry name" value="MscS_channel_TM-2"/>
</dbReference>
<dbReference type="PANTHER" id="PTHR30221">
    <property type="entry name" value="SMALL-CONDUCTANCE MECHANOSENSITIVE CHANNEL"/>
    <property type="match status" value="1"/>
</dbReference>
<dbReference type="InterPro" id="IPR008910">
    <property type="entry name" value="MSC_TM_helix"/>
</dbReference>
<dbReference type="SUPFAM" id="SSF82689">
    <property type="entry name" value="Mechanosensitive channel protein MscS (YggB), C-terminal domain"/>
    <property type="match status" value="1"/>
</dbReference>
<dbReference type="GO" id="GO:0008381">
    <property type="term" value="F:mechanosensitive monoatomic ion channel activity"/>
    <property type="evidence" value="ECO:0007669"/>
    <property type="project" value="InterPro"/>
</dbReference>
<dbReference type="Pfam" id="PF00924">
    <property type="entry name" value="MS_channel_2nd"/>
    <property type="match status" value="1"/>
</dbReference>
<evidence type="ECO:0000259" key="8">
    <source>
        <dbReference type="Pfam" id="PF00924"/>
    </source>
</evidence>
<dbReference type="InterPro" id="IPR045275">
    <property type="entry name" value="MscS_archaea/bacteria_type"/>
</dbReference>
<name>A0A928VPU8_9CYAN</name>
<dbReference type="Gene3D" id="1.10.287.1260">
    <property type="match status" value="1"/>
</dbReference>
<feature type="transmembrane region" description="Helical" evidence="7">
    <location>
        <begin position="89"/>
        <end position="120"/>
    </location>
</feature>
<dbReference type="Pfam" id="PF21082">
    <property type="entry name" value="MS_channel_3rd"/>
    <property type="match status" value="1"/>
</dbReference>
<dbReference type="SUPFAM" id="SSF82861">
    <property type="entry name" value="Mechanosensitive channel protein MscS (YggB), transmembrane region"/>
    <property type="match status" value="1"/>
</dbReference>
<evidence type="ECO:0000256" key="4">
    <source>
        <dbReference type="ARBA" id="ARBA00022692"/>
    </source>
</evidence>
<feature type="domain" description="Mechanosensitive ion channel MscS C-terminal" evidence="9">
    <location>
        <begin position="180"/>
        <end position="261"/>
    </location>
</feature>
<feature type="transmembrane region" description="Helical" evidence="7">
    <location>
        <begin position="16"/>
        <end position="38"/>
    </location>
</feature>
<evidence type="ECO:0000256" key="7">
    <source>
        <dbReference type="SAM" id="Phobius"/>
    </source>
</evidence>
<evidence type="ECO:0000259" key="9">
    <source>
        <dbReference type="Pfam" id="PF21082"/>
    </source>
</evidence>
<dbReference type="RefSeq" id="WP_264327298.1">
    <property type="nucleotide sequence ID" value="NZ_JADEXQ010000107.1"/>
</dbReference>
<dbReference type="Pfam" id="PF05552">
    <property type="entry name" value="MS_channel_1st_1"/>
    <property type="match status" value="1"/>
</dbReference>
<accession>A0A928VPU8</accession>
<dbReference type="AlphaFoldDB" id="A0A928VPU8"/>
<comment type="similarity">
    <text evidence="2">Belongs to the MscS (TC 1.A.23) family.</text>
</comment>
<dbReference type="InterPro" id="IPR023408">
    <property type="entry name" value="MscS_beta-dom_sf"/>
</dbReference>
<organism evidence="11 12">
    <name type="scientific">Romeriopsis navalis LEGE 11480</name>
    <dbReference type="NCBI Taxonomy" id="2777977"/>
    <lineage>
        <taxon>Bacteria</taxon>
        <taxon>Bacillati</taxon>
        <taxon>Cyanobacteriota</taxon>
        <taxon>Cyanophyceae</taxon>
        <taxon>Leptolyngbyales</taxon>
        <taxon>Leptolyngbyaceae</taxon>
        <taxon>Romeriopsis</taxon>
        <taxon>Romeriopsis navalis</taxon>
    </lineage>
</organism>
<keyword evidence="5 7" id="KW-1133">Transmembrane helix</keyword>
<keyword evidence="4 7" id="KW-0812">Transmembrane</keyword>
<evidence type="ECO:0000256" key="3">
    <source>
        <dbReference type="ARBA" id="ARBA00022475"/>
    </source>
</evidence>
<evidence type="ECO:0000256" key="6">
    <source>
        <dbReference type="ARBA" id="ARBA00023136"/>
    </source>
</evidence>
<dbReference type="InterPro" id="IPR010920">
    <property type="entry name" value="LSM_dom_sf"/>
</dbReference>
<keyword evidence="6 7" id="KW-0472">Membrane</keyword>
<sequence>MGIEQINALLVQLQNFALGAGVRFASAIAIFFIGRWIAKISKRFIRQAMLKANVDPTVVSFAGNIIHYGINVLLILIVLGQLGVETTSLIAVLGTAGLAVGLALQGSLANFAAGMLIILFRPFRVGDWVTTGDISGTVEEIHLFTTIVRTPDNRTVIVPNNQLTDSEIINHSTQGTIRIDLEVGIAYDADIDYARKVILEEMAADERVLQEPAPMVGVLALADSSVNLAVRPWTNIENYWDVYFATLENVKKRLDREGIQIPFPQRDLHLYTNGNPLNQLAANAVVAGNVHLSDRNAESS</sequence>
<evidence type="ECO:0000313" key="12">
    <source>
        <dbReference type="Proteomes" id="UP000625316"/>
    </source>
</evidence>
<dbReference type="SUPFAM" id="SSF50182">
    <property type="entry name" value="Sm-like ribonucleoproteins"/>
    <property type="match status" value="1"/>
</dbReference>